<keyword evidence="3" id="KW-1185">Reference proteome</keyword>
<evidence type="ECO:0000313" key="2">
    <source>
        <dbReference type="EMBL" id="USP73065.1"/>
    </source>
</evidence>
<evidence type="ECO:0000256" key="1">
    <source>
        <dbReference type="SAM" id="SignalP"/>
    </source>
</evidence>
<dbReference type="OrthoDB" id="2544694at2759"/>
<dbReference type="Gene3D" id="2.40.160.20">
    <property type="match status" value="1"/>
</dbReference>
<dbReference type="Pfam" id="PF11578">
    <property type="entry name" value="DUF3237"/>
    <property type="match status" value="1"/>
</dbReference>
<dbReference type="Proteomes" id="UP001056012">
    <property type="component" value="Chromosome 1"/>
</dbReference>
<organism evidence="2 3">
    <name type="scientific">Curvularia clavata</name>
    <dbReference type="NCBI Taxonomy" id="95742"/>
    <lineage>
        <taxon>Eukaryota</taxon>
        <taxon>Fungi</taxon>
        <taxon>Dikarya</taxon>
        <taxon>Ascomycota</taxon>
        <taxon>Pezizomycotina</taxon>
        <taxon>Dothideomycetes</taxon>
        <taxon>Pleosporomycetidae</taxon>
        <taxon>Pleosporales</taxon>
        <taxon>Pleosporineae</taxon>
        <taxon>Pleosporaceae</taxon>
        <taxon>Curvularia</taxon>
    </lineage>
</organism>
<feature type="signal peptide" evidence="1">
    <location>
        <begin position="1"/>
        <end position="17"/>
    </location>
</feature>
<keyword evidence="1" id="KW-0732">Signal</keyword>
<dbReference type="EMBL" id="CP089274">
    <property type="protein sequence ID" value="USP73065.1"/>
    <property type="molecule type" value="Genomic_DNA"/>
</dbReference>
<evidence type="ECO:0000313" key="3">
    <source>
        <dbReference type="Proteomes" id="UP001056012"/>
    </source>
</evidence>
<dbReference type="AlphaFoldDB" id="A0A9Q8Z064"/>
<accession>A0A9Q8Z064</accession>
<sequence>MLFSTLVPALSFSATVRLPTPIGTVATGSNSIYVDVVTGTLTSEPEFSPKIQATAIRGGDHITTDPPNPHSNATVLRLHLDTLVQTQDEPAEYIRMRATGVEIATPEAAAILSGDRNAAPVAFGDFQAVSSWAFETGSAKYWELQNAVFVGTTSLAPGKEEGTIVVGFKIAKVVSSKGI</sequence>
<proteinExistence type="predicted"/>
<name>A0A9Q8Z064_CURCL</name>
<reference evidence="2" key="1">
    <citation type="submission" date="2021-12" db="EMBL/GenBank/DDBJ databases">
        <title>Curvularia clavata genome.</title>
        <authorList>
            <person name="Cao Y."/>
        </authorList>
    </citation>
    <scope>NUCLEOTIDE SEQUENCE</scope>
    <source>
        <strain evidence="2">Yc1106</strain>
    </source>
</reference>
<dbReference type="VEuPathDB" id="FungiDB:yc1106_00339"/>
<gene>
    <name evidence="2" type="ORF">yc1106_00339</name>
</gene>
<protein>
    <submittedName>
        <fullName evidence="2">Uncharacterized protein</fullName>
    </submittedName>
</protein>
<feature type="chain" id="PRO_5040392269" evidence="1">
    <location>
        <begin position="18"/>
        <end position="179"/>
    </location>
</feature>